<accession>A0A174JMC7</accession>
<evidence type="ECO:0000259" key="1">
    <source>
        <dbReference type="Pfam" id="PF04448"/>
    </source>
</evidence>
<reference evidence="2 3" key="1">
    <citation type="submission" date="2015-09" db="EMBL/GenBank/DDBJ databases">
        <authorList>
            <consortium name="Pathogen Informatics"/>
        </authorList>
    </citation>
    <scope>NUCLEOTIDE SEQUENCE [LARGE SCALE GENOMIC DNA]</scope>
    <source>
        <strain evidence="2 3">2789STDY5834876</strain>
    </source>
</reference>
<dbReference type="Pfam" id="PF04448">
    <property type="entry name" value="DUF551"/>
    <property type="match status" value="1"/>
</dbReference>
<evidence type="ECO:0000313" key="2">
    <source>
        <dbReference type="EMBL" id="CUO98977.1"/>
    </source>
</evidence>
<dbReference type="AlphaFoldDB" id="A0A174JMC7"/>
<protein>
    <submittedName>
        <fullName evidence="2">Protein of uncharacterized function (DUF551)</fullName>
    </submittedName>
</protein>
<dbReference type="Proteomes" id="UP000095544">
    <property type="component" value="Unassembled WGS sequence"/>
</dbReference>
<proteinExistence type="predicted"/>
<dbReference type="EMBL" id="CYZU01000048">
    <property type="protein sequence ID" value="CUO98977.1"/>
    <property type="molecule type" value="Genomic_DNA"/>
</dbReference>
<dbReference type="OrthoDB" id="1938254at2"/>
<organism evidence="2 3">
    <name type="scientific">Faecalicatena contorta</name>
    <dbReference type="NCBI Taxonomy" id="39482"/>
    <lineage>
        <taxon>Bacteria</taxon>
        <taxon>Bacillati</taxon>
        <taxon>Bacillota</taxon>
        <taxon>Clostridia</taxon>
        <taxon>Lachnospirales</taxon>
        <taxon>Lachnospiraceae</taxon>
        <taxon>Faecalicatena</taxon>
    </lineage>
</organism>
<feature type="domain" description="DUF551" evidence="1">
    <location>
        <begin position="35"/>
        <end position="96"/>
    </location>
</feature>
<gene>
    <name evidence="2" type="ORF">ERS852491_03939</name>
</gene>
<evidence type="ECO:0000313" key="3">
    <source>
        <dbReference type="Proteomes" id="UP000095544"/>
    </source>
</evidence>
<sequence length="101" mass="11790">MRLIDADKLISEQDVYFDGNRTVKDIIDEQPTVRQWIPVTERLPELHRDVLVAVCDVNEDDASTFIDCLVDNNDRPTWSTYNGALDRVLAWMPLPDRYRPE</sequence>
<name>A0A174JMC7_9FIRM</name>
<dbReference type="InterPro" id="IPR007539">
    <property type="entry name" value="DUF551"/>
</dbReference>
<dbReference type="RefSeq" id="WP_055154736.1">
    <property type="nucleotide sequence ID" value="NZ_CYZU01000048.1"/>
</dbReference>
<dbReference type="STRING" id="39482.ERS852491_03939"/>